<feature type="domain" description="Cathepsin propeptide inhibitor" evidence="11">
    <location>
        <begin position="39"/>
        <end position="96"/>
    </location>
</feature>
<dbReference type="FunFam" id="3.90.70.10:FF:000023">
    <property type="entry name" value="Senescence-specific cysteine protease SAG39"/>
    <property type="match status" value="1"/>
</dbReference>
<protein>
    <recommendedName>
        <fullName evidence="8">Vignain</fullName>
    </recommendedName>
</protein>
<organism evidence="12 13">
    <name type="scientific">Rosa chinensis</name>
    <name type="common">China rose</name>
    <dbReference type="NCBI Taxonomy" id="74649"/>
    <lineage>
        <taxon>Eukaryota</taxon>
        <taxon>Viridiplantae</taxon>
        <taxon>Streptophyta</taxon>
        <taxon>Embryophyta</taxon>
        <taxon>Tracheophyta</taxon>
        <taxon>Spermatophyta</taxon>
        <taxon>Magnoliopsida</taxon>
        <taxon>eudicotyledons</taxon>
        <taxon>Gunneridae</taxon>
        <taxon>Pentapetalae</taxon>
        <taxon>rosids</taxon>
        <taxon>fabids</taxon>
        <taxon>Rosales</taxon>
        <taxon>Rosaceae</taxon>
        <taxon>Rosoideae</taxon>
        <taxon>Rosoideae incertae sedis</taxon>
        <taxon>Rosa</taxon>
    </lineage>
</organism>
<evidence type="ECO:0000256" key="4">
    <source>
        <dbReference type="ARBA" id="ARBA00022801"/>
    </source>
</evidence>
<dbReference type="InterPro" id="IPR000169">
    <property type="entry name" value="Pept_cys_AS"/>
</dbReference>
<evidence type="ECO:0000313" key="13">
    <source>
        <dbReference type="Proteomes" id="UP000238479"/>
    </source>
</evidence>
<evidence type="ECO:0000256" key="1">
    <source>
        <dbReference type="ARBA" id="ARBA00008455"/>
    </source>
</evidence>
<dbReference type="SUPFAM" id="SSF54001">
    <property type="entry name" value="Cysteine proteinases"/>
    <property type="match status" value="1"/>
</dbReference>
<dbReference type="GO" id="GO:0008234">
    <property type="term" value="F:cysteine-type peptidase activity"/>
    <property type="evidence" value="ECO:0007669"/>
    <property type="project" value="UniProtKB-KW"/>
</dbReference>
<dbReference type="InterPro" id="IPR025660">
    <property type="entry name" value="Pept_his_AS"/>
</dbReference>
<evidence type="ECO:0000256" key="6">
    <source>
        <dbReference type="ARBA" id="ARBA00023157"/>
    </source>
</evidence>
<feature type="domain" description="Peptidase C1A papain C-terminal" evidence="10">
    <location>
        <begin position="122"/>
        <end position="339"/>
    </location>
</feature>
<evidence type="ECO:0000256" key="7">
    <source>
        <dbReference type="ARBA" id="ARBA00023180"/>
    </source>
</evidence>
<dbReference type="EMBL" id="PDCK01000039">
    <property type="protein sequence ID" value="PRQ57830.1"/>
    <property type="molecule type" value="Genomic_DNA"/>
</dbReference>
<dbReference type="Pfam" id="PF08246">
    <property type="entry name" value="Inhibitor_I29"/>
    <property type="match status" value="1"/>
</dbReference>
<evidence type="ECO:0000313" key="12">
    <source>
        <dbReference type="EMBL" id="PRQ57830.1"/>
    </source>
</evidence>
<evidence type="ECO:0000256" key="5">
    <source>
        <dbReference type="ARBA" id="ARBA00022807"/>
    </source>
</evidence>
<dbReference type="InterPro" id="IPR013201">
    <property type="entry name" value="Prot_inhib_I29"/>
</dbReference>
<dbReference type="InterPro" id="IPR039417">
    <property type="entry name" value="Peptidase_C1A_papain-like"/>
</dbReference>
<dbReference type="InterPro" id="IPR013128">
    <property type="entry name" value="Peptidase_C1A"/>
</dbReference>
<keyword evidence="13" id="KW-1185">Reference proteome</keyword>
<feature type="chain" id="PRO_5018661260" description="Vignain" evidence="9">
    <location>
        <begin position="26"/>
        <end position="340"/>
    </location>
</feature>
<gene>
    <name evidence="12" type="ORF">RchiOBHm_Chr1g0352621</name>
</gene>
<evidence type="ECO:0000256" key="3">
    <source>
        <dbReference type="ARBA" id="ARBA00022729"/>
    </source>
</evidence>
<name>A0A2P6SGL6_ROSCH</name>
<keyword evidence="4 12" id="KW-0378">Hydrolase</keyword>
<dbReference type="Pfam" id="PF00112">
    <property type="entry name" value="Peptidase_C1"/>
    <property type="match status" value="1"/>
</dbReference>
<comment type="similarity">
    <text evidence="1">Belongs to the peptidase C1 family.</text>
</comment>
<dbReference type="Gene3D" id="3.90.70.10">
    <property type="entry name" value="Cysteine proteinases"/>
    <property type="match status" value="1"/>
</dbReference>
<keyword evidence="2" id="KW-0645">Protease</keyword>
<keyword evidence="3 9" id="KW-0732">Signal</keyword>
<dbReference type="PRINTS" id="PR00705">
    <property type="entry name" value="PAPAIN"/>
</dbReference>
<feature type="signal peptide" evidence="9">
    <location>
        <begin position="1"/>
        <end position="25"/>
    </location>
</feature>
<keyword evidence="6" id="KW-1015">Disulfide bond</keyword>
<dbReference type="SMART" id="SM00645">
    <property type="entry name" value="Pept_C1"/>
    <property type="match status" value="1"/>
</dbReference>
<dbReference type="CDD" id="cd02248">
    <property type="entry name" value="Peptidase_C1A"/>
    <property type="match status" value="1"/>
</dbReference>
<keyword evidence="5" id="KW-0788">Thiol protease</keyword>
<comment type="caution">
    <text evidence="12">The sequence shown here is derived from an EMBL/GenBank/DDBJ whole genome shotgun (WGS) entry which is preliminary data.</text>
</comment>
<dbReference type="InterPro" id="IPR038765">
    <property type="entry name" value="Papain-like_cys_pep_sf"/>
</dbReference>
<dbReference type="Proteomes" id="UP000238479">
    <property type="component" value="Chromosome 1"/>
</dbReference>
<keyword evidence="7" id="KW-0325">Glycoprotein</keyword>
<dbReference type="PROSITE" id="PS00139">
    <property type="entry name" value="THIOL_PROTEASE_CYS"/>
    <property type="match status" value="1"/>
</dbReference>
<dbReference type="InterPro" id="IPR025661">
    <property type="entry name" value="Pept_asp_AS"/>
</dbReference>
<dbReference type="AlphaFoldDB" id="A0A2P6SGL6"/>
<reference evidence="12 13" key="1">
    <citation type="journal article" date="2018" name="Nat. Genet.">
        <title>The Rosa genome provides new insights in the design of modern roses.</title>
        <authorList>
            <person name="Bendahmane M."/>
        </authorList>
    </citation>
    <scope>NUCLEOTIDE SEQUENCE [LARGE SCALE GENOMIC DNA]</scope>
    <source>
        <strain evidence="13">cv. Old Blush</strain>
    </source>
</reference>
<accession>A0A2P6SGL6</accession>
<dbReference type="PROSITE" id="PS00639">
    <property type="entry name" value="THIOL_PROTEASE_HIS"/>
    <property type="match status" value="1"/>
</dbReference>
<evidence type="ECO:0000259" key="10">
    <source>
        <dbReference type="SMART" id="SM00645"/>
    </source>
</evidence>
<dbReference type="OMA" id="AESAHCI"/>
<dbReference type="STRING" id="74649.A0A2P6SGL6"/>
<evidence type="ECO:0000256" key="2">
    <source>
        <dbReference type="ARBA" id="ARBA00022670"/>
    </source>
</evidence>
<sequence>MEFTNQSKCICLALVLMLGDWSSEATSRSFNDAFAYGRYEQWIARYGRVYNDIKEKEDRFNIFKENEAFIDTSNNDGNKLYKLSLNQFADLTNEEFIASRNRFKGHECSTKTTTFKYENATVPATMDWRKKGAVTPVKDQGQCGSCWAFSAVGAMEGITQITTGKLISLSEQELVDCDVQGEDQGCSGGFMDDAFQFVIQNHGINTEANYPYTAGNSTCNAKEEAGHAATITGYEDVPANSESALLKAVANQPISVAIDASGSNFQFYSSGVFTGTCGTDLDHGVTAVGYGVSADGTKYWLVKNSWGAQWGEEGYIRMQRDVAAPAGLCGIALQASYPIA</sequence>
<dbReference type="PANTHER" id="PTHR12411">
    <property type="entry name" value="CYSTEINE PROTEASE FAMILY C1-RELATED"/>
    <property type="match status" value="1"/>
</dbReference>
<evidence type="ECO:0000259" key="11">
    <source>
        <dbReference type="SMART" id="SM00848"/>
    </source>
</evidence>
<dbReference type="Gramene" id="PRQ57830">
    <property type="protein sequence ID" value="PRQ57830"/>
    <property type="gene ID" value="RchiOBHm_Chr1g0352621"/>
</dbReference>
<dbReference type="PROSITE" id="PS00640">
    <property type="entry name" value="THIOL_PROTEASE_ASN"/>
    <property type="match status" value="1"/>
</dbReference>
<evidence type="ECO:0000256" key="9">
    <source>
        <dbReference type="SAM" id="SignalP"/>
    </source>
</evidence>
<dbReference type="SMART" id="SM00848">
    <property type="entry name" value="Inhibitor_I29"/>
    <property type="match status" value="1"/>
</dbReference>
<proteinExistence type="inferred from homology"/>
<dbReference type="InterPro" id="IPR000668">
    <property type="entry name" value="Peptidase_C1A_C"/>
</dbReference>
<dbReference type="OrthoDB" id="10253408at2759"/>
<evidence type="ECO:0000256" key="8">
    <source>
        <dbReference type="ARBA" id="ARBA00069575"/>
    </source>
</evidence>
<dbReference type="GO" id="GO:0006508">
    <property type="term" value="P:proteolysis"/>
    <property type="evidence" value="ECO:0007669"/>
    <property type="project" value="UniProtKB-KW"/>
</dbReference>